<dbReference type="SMART" id="SM00369">
    <property type="entry name" value="LRR_TYP"/>
    <property type="match status" value="4"/>
</dbReference>
<sequence length="238" mass="26890">MGNKAVKQHFETAQKTGVLKISQMRLQEFPSPLKQFPNVLKTFDISENRFTSLPPDMGKFTLVKFLNVSGNRIEVLPEVLGLLIKLETLNACNNMIRHISPALSKLKNLKQVNLSNNQLTEFPKMFCGLENLDVLDASRNKITSVPAEVRDFHGVELNLNQNQVASLSEELATCKRLKTLRLEENCLPISAISPRILKESVICNLAVDGNLFSSKQFTDTEGYDAYMERYTAVRKKLF</sequence>
<keyword evidence="1" id="KW-0433">Leucine-rich repeat</keyword>
<evidence type="ECO:0000256" key="2">
    <source>
        <dbReference type="ARBA" id="ARBA00022737"/>
    </source>
</evidence>
<dbReference type="InterPro" id="IPR032675">
    <property type="entry name" value="LRR_dom_sf"/>
</dbReference>
<name>A0A6B2ED09_9DIPT</name>
<dbReference type="SUPFAM" id="SSF52058">
    <property type="entry name" value="L domain-like"/>
    <property type="match status" value="1"/>
</dbReference>
<dbReference type="Gene3D" id="3.80.10.10">
    <property type="entry name" value="Ribonuclease Inhibitor"/>
    <property type="match status" value="1"/>
</dbReference>
<organism evidence="3">
    <name type="scientific">Phlebotomus kandelakii</name>
    <dbReference type="NCBI Taxonomy" id="1109342"/>
    <lineage>
        <taxon>Eukaryota</taxon>
        <taxon>Metazoa</taxon>
        <taxon>Ecdysozoa</taxon>
        <taxon>Arthropoda</taxon>
        <taxon>Hexapoda</taxon>
        <taxon>Insecta</taxon>
        <taxon>Pterygota</taxon>
        <taxon>Neoptera</taxon>
        <taxon>Endopterygota</taxon>
        <taxon>Diptera</taxon>
        <taxon>Nematocera</taxon>
        <taxon>Psychodoidea</taxon>
        <taxon>Psychodidae</taxon>
        <taxon>Phlebotomus</taxon>
        <taxon>Larroussius</taxon>
    </lineage>
</organism>
<dbReference type="AlphaFoldDB" id="A0A6B2ED09"/>
<dbReference type="InterPro" id="IPR001611">
    <property type="entry name" value="Leu-rich_rpt"/>
</dbReference>
<dbReference type="Pfam" id="PF13855">
    <property type="entry name" value="LRR_8"/>
    <property type="match status" value="1"/>
</dbReference>
<dbReference type="InterPro" id="IPR050216">
    <property type="entry name" value="LRR_domain-containing"/>
</dbReference>
<dbReference type="PROSITE" id="PS51450">
    <property type="entry name" value="LRR"/>
    <property type="match status" value="1"/>
</dbReference>
<dbReference type="InterPro" id="IPR003591">
    <property type="entry name" value="Leu-rich_rpt_typical-subtyp"/>
</dbReference>
<dbReference type="PANTHER" id="PTHR48051">
    <property type="match status" value="1"/>
</dbReference>
<proteinExistence type="predicted"/>
<keyword evidence="2" id="KW-0677">Repeat</keyword>
<evidence type="ECO:0000313" key="3">
    <source>
        <dbReference type="EMBL" id="NBJ60223.1"/>
    </source>
</evidence>
<dbReference type="FunFam" id="3.80.10.10:FF:000230">
    <property type="entry name" value="Leucine-rich repeat-containing protein 57"/>
    <property type="match status" value="1"/>
</dbReference>
<dbReference type="SMART" id="SM00364">
    <property type="entry name" value="LRR_BAC"/>
    <property type="match status" value="4"/>
</dbReference>
<dbReference type="EMBL" id="GIFK01002520">
    <property type="protein sequence ID" value="NBJ60223.1"/>
    <property type="molecule type" value="Transcribed_RNA"/>
</dbReference>
<dbReference type="GO" id="GO:0005737">
    <property type="term" value="C:cytoplasm"/>
    <property type="evidence" value="ECO:0007669"/>
    <property type="project" value="TreeGrafter"/>
</dbReference>
<accession>A0A6B2ED09</accession>
<protein>
    <submittedName>
        <fullName evidence="3">Putative internalin a</fullName>
    </submittedName>
</protein>
<dbReference type="PANTHER" id="PTHR48051:SF62">
    <property type="entry name" value="LEUCINE-RICH REPEAT-CONTAINING PROTEIN 57"/>
    <property type="match status" value="1"/>
</dbReference>
<reference evidence="3" key="1">
    <citation type="submission" date="2019-10" db="EMBL/GenBank/DDBJ databases">
        <title>Short sand fly seasons in Tbilisi, Georgia, hinder development of host immunity to saliva of the visceral leishmaniasis vector Phlebotomus kandelakii.</title>
        <authorList>
            <person name="Oliveira F."/>
            <person name="Giorgobiani E."/>
            <person name="Guimaraes-Costa A.B."/>
            <person name="Abdeladhim M."/>
            <person name="Oristian J."/>
            <person name="Tskhvaradze L."/>
            <person name="Tsertsvadze N."/>
            <person name="Zakalashvili M."/>
            <person name="Valenzuela J.G."/>
            <person name="Kamhawi S."/>
        </authorList>
    </citation>
    <scope>NUCLEOTIDE SEQUENCE</scope>
    <source>
        <strain evidence="3">Wild-capture in Tbilisi</strain>
        <tissue evidence="3">Salivary glands</tissue>
    </source>
</reference>
<evidence type="ECO:0000256" key="1">
    <source>
        <dbReference type="ARBA" id="ARBA00022614"/>
    </source>
</evidence>
<dbReference type="Pfam" id="PF00560">
    <property type="entry name" value="LRR_1"/>
    <property type="match status" value="1"/>
</dbReference>